<dbReference type="InterPro" id="IPR029063">
    <property type="entry name" value="SAM-dependent_MTases_sf"/>
</dbReference>
<dbReference type="InterPro" id="IPR006764">
    <property type="entry name" value="SAM_dep_MeTrfase_SAV2177_type"/>
</dbReference>
<keyword evidence="1" id="KW-0808">Transferase</keyword>
<dbReference type="RefSeq" id="WP_344907092.1">
    <property type="nucleotide sequence ID" value="NZ_BAABAS010000029.1"/>
</dbReference>
<comment type="caution">
    <text evidence="1">The sequence shown here is derived from an EMBL/GenBank/DDBJ whole genome shotgun (WGS) entry which is preliminary data.</text>
</comment>
<name>A0ABP8CPY1_9ACTN</name>
<evidence type="ECO:0000313" key="2">
    <source>
        <dbReference type="Proteomes" id="UP001501710"/>
    </source>
</evidence>
<dbReference type="GO" id="GO:0032259">
    <property type="term" value="P:methylation"/>
    <property type="evidence" value="ECO:0007669"/>
    <property type="project" value="UniProtKB-KW"/>
</dbReference>
<gene>
    <name evidence="1" type="ORF">GCM10022254_72690</name>
</gene>
<reference evidence="2" key="1">
    <citation type="journal article" date="2019" name="Int. J. Syst. Evol. Microbiol.">
        <title>The Global Catalogue of Microorganisms (GCM) 10K type strain sequencing project: providing services to taxonomists for standard genome sequencing and annotation.</title>
        <authorList>
            <consortium name="The Broad Institute Genomics Platform"/>
            <consortium name="The Broad Institute Genome Sequencing Center for Infectious Disease"/>
            <person name="Wu L."/>
            <person name="Ma J."/>
        </authorList>
    </citation>
    <scope>NUCLEOTIDE SEQUENCE [LARGE SCALE GENOMIC DNA]</scope>
    <source>
        <strain evidence="2">JCM 17440</strain>
    </source>
</reference>
<organism evidence="1 2">
    <name type="scientific">Actinomadura meridiana</name>
    <dbReference type="NCBI Taxonomy" id="559626"/>
    <lineage>
        <taxon>Bacteria</taxon>
        <taxon>Bacillati</taxon>
        <taxon>Actinomycetota</taxon>
        <taxon>Actinomycetes</taxon>
        <taxon>Streptosporangiales</taxon>
        <taxon>Thermomonosporaceae</taxon>
        <taxon>Actinomadura</taxon>
    </lineage>
</organism>
<dbReference type="SUPFAM" id="SSF53335">
    <property type="entry name" value="S-adenosyl-L-methionine-dependent methyltransferases"/>
    <property type="match status" value="1"/>
</dbReference>
<dbReference type="PIRSF" id="PIRSF017393">
    <property type="entry name" value="MTase_SAV2177"/>
    <property type="match status" value="1"/>
</dbReference>
<protein>
    <submittedName>
        <fullName evidence="1">SAM-dependent methyltransferase</fullName>
    </submittedName>
</protein>
<keyword evidence="1" id="KW-0489">Methyltransferase</keyword>
<proteinExistence type="predicted"/>
<dbReference type="Proteomes" id="UP001501710">
    <property type="component" value="Unassembled WGS sequence"/>
</dbReference>
<dbReference type="EMBL" id="BAABAS010000029">
    <property type="protein sequence ID" value="GAA4241916.1"/>
    <property type="molecule type" value="Genomic_DNA"/>
</dbReference>
<dbReference type="GO" id="GO:0008168">
    <property type="term" value="F:methyltransferase activity"/>
    <property type="evidence" value="ECO:0007669"/>
    <property type="project" value="UniProtKB-KW"/>
</dbReference>
<keyword evidence="2" id="KW-1185">Reference proteome</keyword>
<evidence type="ECO:0000313" key="1">
    <source>
        <dbReference type="EMBL" id="GAA4241916.1"/>
    </source>
</evidence>
<sequence>MTPLGLDYSSASRARVYAYLLGSRDCGEVDRKTAEAIIAASPDAPTVAKENLLFAGRAAQWAVEQFGIRQVFDLGVGIVDDVPLPSVETCVHQADPNATVVAVDNDEVVLAHARALRRGYQEVLKGDVTDLDGIFDRPELVGRVDLAVPTLIVLAAVLHFVDDPVAVMAGLRERLAPGSVVIVSHATKTRTSADRVHGMTKAYERGSSSITFRDEEEIGALAEGWTLVDPPGLVDVQLWSADGTYRRASYETVRVVGMALVLPQPTAMEEPHAQTR</sequence>
<accession>A0ABP8CPY1</accession>
<dbReference type="Gene3D" id="3.40.50.150">
    <property type="entry name" value="Vaccinia Virus protein VP39"/>
    <property type="match status" value="1"/>
</dbReference>
<dbReference type="Pfam" id="PF04672">
    <property type="entry name" value="Methyltransf_19"/>
    <property type="match status" value="1"/>
</dbReference>
<dbReference type="CDD" id="cd02440">
    <property type="entry name" value="AdoMet_MTases"/>
    <property type="match status" value="1"/>
</dbReference>